<name>A0ABW6A3N6_9BACT</name>
<dbReference type="InterPro" id="IPR026444">
    <property type="entry name" value="Secre_tail"/>
</dbReference>
<sequence>MKITLRIHQRWQHGKAAWLLLLKSVPLLLAFLFTATTLLAQVNVKTGKSFINISRPGGGTFLAGDIIEVRATIAVNGGSSNDNTYVNSIRYNDTINTNKFQYITGSLRMLSNEGVQQATFTDAAGDDLGNIQGALIRFNIGGNATNANVTTQTNSTTGAGRLRRSDVPSFYGGTCIRMYTYQIQIKSTATDVALDSLIILNAGNFRYRIGSSTTDVLSNFQPYRIRIAPDYGLCSSSFGTNAILGEAGGTFGSGTVRNKAGGTTFVPLPYNRVNFSASAPQDNDYGVANNTSSDGSSNPFVAYPNSARVHSVWDIIGDHTGAADPVAGNAPTPAGNNGGYTLVINASYETNLAFRQNITNLCEETYYEFSAWFRNICRRCGCDVTGRGSGDPGYTPGAGNDSSGVKPNLSFQIDGEEYYTSGNIAYSGQWVKKGFVFKTKPGQTSFTVTIRNNAPGGGGNDWAIDDIAVATCLPNMSYSPSLTPNICVGNPITIYDTVRSYFDNYRYYQWQYMADGTSTWTNIGSPVGPVTPVNNAGTWEYVAQHTIPPASTTTANSGDRYRLVVATSTTNLLNDACRSTDIINAVTLNVLTCTPTLGTNLLSFNATLQSDHVLLNWTTSREAELLYFDIERSANGIHFEKVSTVNSASQYAREQNEYRFTDNQPNSGKMFYRVRMYNQAGKTTYSKIISLGRNESQFTVNAVMNPFNQEMRFDITATQKETITVELTDYYGKKIKQTSFDIQVGNNILKWNGMNNLPYGMYIVRLTGKSGKTSTHKLVKSARP</sequence>
<proteinExistence type="predicted"/>
<evidence type="ECO:0000313" key="1">
    <source>
        <dbReference type="EMBL" id="MFD2919934.1"/>
    </source>
</evidence>
<accession>A0ABW6A3N6</accession>
<comment type="caution">
    <text evidence="1">The sequence shown here is derived from an EMBL/GenBank/DDBJ whole genome shotgun (WGS) entry which is preliminary data.</text>
</comment>
<organism evidence="1 2">
    <name type="scientific">Terrimonas rubra</name>
    <dbReference type="NCBI Taxonomy" id="1035890"/>
    <lineage>
        <taxon>Bacteria</taxon>
        <taxon>Pseudomonadati</taxon>
        <taxon>Bacteroidota</taxon>
        <taxon>Chitinophagia</taxon>
        <taxon>Chitinophagales</taxon>
        <taxon>Chitinophagaceae</taxon>
        <taxon>Terrimonas</taxon>
    </lineage>
</organism>
<evidence type="ECO:0000313" key="2">
    <source>
        <dbReference type="Proteomes" id="UP001597511"/>
    </source>
</evidence>
<gene>
    <name evidence="1" type="ORF">ACFS6H_09465</name>
</gene>
<protein>
    <submittedName>
        <fullName evidence="1">T9SS type A sorting domain-containing protein</fullName>
    </submittedName>
</protein>
<dbReference type="Proteomes" id="UP001597511">
    <property type="component" value="Unassembled WGS sequence"/>
</dbReference>
<dbReference type="EMBL" id="JBHUOZ010000002">
    <property type="protein sequence ID" value="MFD2919934.1"/>
    <property type="molecule type" value="Genomic_DNA"/>
</dbReference>
<keyword evidence="2" id="KW-1185">Reference proteome</keyword>
<dbReference type="Gene3D" id="2.60.120.260">
    <property type="entry name" value="Galactose-binding domain-like"/>
    <property type="match status" value="1"/>
</dbReference>
<dbReference type="RefSeq" id="WP_386097652.1">
    <property type="nucleotide sequence ID" value="NZ_JBHUOZ010000002.1"/>
</dbReference>
<reference evidence="2" key="1">
    <citation type="journal article" date="2019" name="Int. J. Syst. Evol. Microbiol.">
        <title>The Global Catalogue of Microorganisms (GCM) 10K type strain sequencing project: providing services to taxonomists for standard genome sequencing and annotation.</title>
        <authorList>
            <consortium name="The Broad Institute Genomics Platform"/>
            <consortium name="The Broad Institute Genome Sequencing Center for Infectious Disease"/>
            <person name="Wu L."/>
            <person name="Ma J."/>
        </authorList>
    </citation>
    <scope>NUCLEOTIDE SEQUENCE [LARGE SCALE GENOMIC DNA]</scope>
    <source>
        <strain evidence="2">KCTC 23299</strain>
    </source>
</reference>
<dbReference type="Gene3D" id="2.60.40.10">
    <property type="entry name" value="Immunoglobulins"/>
    <property type="match status" value="1"/>
</dbReference>
<dbReference type="InterPro" id="IPR013783">
    <property type="entry name" value="Ig-like_fold"/>
</dbReference>
<dbReference type="NCBIfam" id="TIGR04183">
    <property type="entry name" value="Por_Secre_tail"/>
    <property type="match status" value="1"/>
</dbReference>